<evidence type="ECO:0000256" key="3">
    <source>
        <dbReference type="ARBA" id="ARBA00022806"/>
    </source>
</evidence>
<dbReference type="SUPFAM" id="SSF52540">
    <property type="entry name" value="P-loop containing nucleoside triphosphate hydrolases"/>
    <property type="match status" value="1"/>
</dbReference>
<dbReference type="Gene3D" id="1.10.3380.30">
    <property type="match status" value="1"/>
</dbReference>
<evidence type="ECO:0000256" key="4">
    <source>
        <dbReference type="ARBA" id="ARBA00022840"/>
    </source>
</evidence>
<proteinExistence type="predicted"/>
<keyword evidence="7" id="KW-1185">Reference proteome</keyword>
<dbReference type="Proteomes" id="UP000541444">
    <property type="component" value="Unassembled WGS sequence"/>
</dbReference>
<dbReference type="GO" id="GO:0016787">
    <property type="term" value="F:hydrolase activity"/>
    <property type="evidence" value="ECO:0007669"/>
    <property type="project" value="UniProtKB-KW"/>
</dbReference>
<dbReference type="InterPro" id="IPR027417">
    <property type="entry name" value="P-loop_NTPase"/>
</dbReference>
<organism evidence="6 7">
    <name type="scientific">Kingdonia uniflora</name>
    <dbReference type="NCBI Taxonomy" id="39325"/>
    <lineage>
        <taxon>Eukaryota</taxon>
        <taxon>Viridiplantae</taxon>
        <taxon>Streptophyta</taxon>
        <taxon>Embryophyta</taxon>
        <taxon>Tracheophyta</taxon>
        <taxon>Spermatophyta</taxon>
        <taxon>Magnoliopsida</taxon>
        <taxon>Ranunculales</taxon>
        <taxon>Circaeasteraceae</taxon>
        <taxon>Kingdonia</taxon>
    </lineage>
</organism>
<keyword evidence="2" id="KW-0378">Hydrolase</keyword>
<dbReference type="GO" id="GO:0005524">
    <property type="term" value="F:ATP binding"/>
    <property type="evidence" value="ECO:0007669"/>
    <property type="project" value="UniProtKB-KW"/>
</dbReference>
<evidence type="ECO:0000313" key="7">
    <source>
        <dbReference type="Proteomes" id="UP000541444"/>
    </source>
</evidence>
<feature type="domain" description="Helicase C-terminal" evidence="5">
    <location>
        <begin position="1"/>
        <end position="156"/>
    </location>
</feature>
<evidence type="ECO:0000259" key="5">
    <source>
        <dbReference type="PROSITE" id="PS51194"/>
    </source>
</evidence>
<gene>
    <name evidence="6" type="ORF">GIB67_014905</name>
</gene>
<dbReference type="AlphaFoldDB" id="A0A7J7MT71"/>
<dbReference type="Gene3D" id="3.40.50.300">
    <property type="entry name" value="P-loop containing nucleotide triphosphate hydrolases"/>
    <property type="match status" value="1"/>
</dbReference>
<dbReference type="GO" id="GO:0005634">
    <property type="term" value="C:nucleus"/>
    <property type="evidence" value="ECO:0007669"/>
    <property type="project" value="TreeGrafter"/>
</dbReference>
<dbReference type="Pfam" id="PF08148">
    <property type="entry name" value="DSHCT"/>
    <property type="match status" value="1"/>
</dbReference>
<evidence type="ECO:0000256" key="2">
    <source>
        <dbReference type="ARBA" id="ARBA00022801"/>
    </source>
</evidence>
<protein>
    <recommendedName>
        <fullName evidence="5">Helicase C-terminal domain-containing protein</fullName>
    </recommendedName>
</protein>
<keyword evidence="1" id="KW-0547">Nucleotide-binding</keyword>
<reference evidence="6 7" key="1">
    <citation type="journal article" date="2020" name="IScience">
        <title>Genome Sequencing of the Endangered Kingdonia uniflora (Circaeasteraceae, Ranunculales) Reveals Potential Mechanisms of Evolutionary Specialization.</title>
        <authorList>
            <person name="Sun Y."/>
            <person name="Deng T."/>
            <person name="Zhang A."/>
            <person name="Moore M.J."/>
            <person name="Landis J.B."/>
            <person name="Lin N."/>
            <person name="Zhang H."/>
            <person name="Zhang X."/>
            <person name="Huang J."/>
            <person name="Zhang X."/>
            <person name="Sun H."/>
            <person name="Wang H."/>
        </authorList>
    </citation>
    <scope>NUCLEOTIDE SEQUENCE [LARGE SCALE GENOMIC DNA]</scope>
    <source>
        <strain evidence="6">TB1705</strain>
        <tissue evidence="6">Leaf</tissue>
    </source>
</reference>
<dbReference type="EMBL" id="JACGCM010001237">
    <property type="protein sequence ID" value="KAF6158111.1"/>
    <property type="molecule type" value="Genomic_DNA"/>
</dbReference>
<keyword evidence="3" id="KW-0347">Helicase</keyword>
<dbReference type="PANTHER" id="PTHR12131:SF7">
    <property type="entry name" value="EXOSOME RNA HELICASE MTR4"/>
    <property type="match status" value="1"/>
</dbReference>
<accession>A0A7J7MT71</accession>
<dbReference type="InterPro" id="IPR012961">
    <property type="entry name" value="Ski2/MTR4_C"/>
</dbReference>
<sequence>MRAACDVYVKLNFNTKNEKGVVKQIYENAILCLNEEDKNLPVIELMLPLLQREVVEPLFQEGLVKALFSTETFAMVLNMPAKTVVFTSVRKWDGDSHRIIGSGEYIQMSGRVGRRGKDEWGIYIIMNDEQMEMNTLKDMALTDIGERVSKLEKEAAMLDTSGEGELAKYHNLILDIAQLEKKMMSEIIRPERVLYFLLPGRLAKGIQDPEFVQLVNQIEELENKLLDHTLQKVHSMILRTELGKPLQQLQESARRIAEIQRECKLEANVEEYVESTVRIFFMDAIYCWSKGATFAEVIEMTDIFVGSIIRLSRRLDEFINQL</sequence>
<evidence type="ECO:0000313" key="6">
    <source>
        <dbReference type="EMBL" id="KAF6158111.1"/>
    </source>
</evidence>
<keyword evidence="4" id="KW-0067">ATP-binding</keyword>
<name>A0A7J7MT71_9MAGN</name>
<dbReference type="PANTHER" id="PTHR12131">
    <property type="entry name" value="ATP-DEPENDENT RNA AND DNA HELICASE"/>
    <property type="match status" value="1"/>
</dbReference>
<comment type="caution">
    <text evidence="6">The sequence shown here is derived from an EMBL/GenBank/DDBJ whole genome shotgun (WGS) entry which is preliminary data.</text>
</comment>
<dbReference type="OrthoDB" id="1926452at2759"/>
<dbReference type="InterPro" id="IPR001650">
    <property type="entry name" value="Helicase_C-like"/>
</dbReference>
<dbReference type="InterPro" id="IPR050699">
    <property type="entry name" value="RNA-DNA_Helicase"/>
</dbReference>
<dbReference type="SMART" id="SM01142">
    <property type="entry name" value="DSHCT"/>
    <property type="match status" value="1"/>
</dbReference>
<dbReference type="SMART" id="SM00490">
    <property type="entry name" value="HELICc"/>
    <property type="match status" value="1"/>
</dbReference>
<dbReference type="PROSITE" id="PS51194">
    <property type="entry name" value="HELICASE_CTER"/>
    <property type="match status" value="1"/>
</dbReference>
<dbReference type="GO" id="GO:0004386">
    <property type="term" value="F:helicase activity"/>
    <property type="evidence" value="ECO:0007669"/>
    <property type="project" value="UniProtKB-KW"/>
</dbReference>
<evidence type="ECO:0000256" key="1">
    <source>
        <dbReference type="ARBA" id="ARBA00022741"/>
    </source>
</evidence>
<dbReference type="GO" id="GO:0000460">
    <property type="term" value="P:maturation of 5.8S rRNA"/>
    <property type="evidence" value="ECO:0007669"/>
    <property type="project" value="TreeGrafter"/>
</dbReference>